<evidence type="ECO:0000313" key="2">
    <source>
        <dbReference type="EMBL" id="GIJ49020.1"/>
    </source>
</evidence>
<dbReference type="SUPFAM" id="SSF53597">
    <property type="entry name" value="Dihydrofolate reductase-like"/>
    <property type="match status" value="1"/>
</dbReference>
<reference evidence="2" key="1">
    <citation type="submission" date="2021-01" db="EMBL/GenBank/DDBJ databases">
        <title>Whole genome shotgun sequence of Virgisporangium aliadipatigenens NBRC 105644.</title>
        <authorList>
            <person name="Komaki H."/>
            <person name="Tamura T."/>
        </authorList>
    </citation>
    <scope>NUCLEOTIDE SEQUENCE</scope>
    <source>
        <strain evidence="2">NBRC 105644</strain>
    </source>
</reference>
<dbReference type="PANTHER" id="PTHR38011:SF11">
    <property type="entry name" value="2,5-DIAMINO-6-RIBOSYLAMINO-4(3H)-PYRIMIDINONE 5'-PHOSPHATE REDUCTASE"/>
    <property type="match status" value="1"/>
</dbReference>
<dbReference type="Proteomes" id="UP000619260">
    <property type="component" value="Unassembled WGS sequence"/>
</dbReference>
<organism evidence="2 3">
    <name type="scientific">Virgisporangium aliadipatigenens</name>
    <dbReference type="NCBI Taxonomy" id="741659"/>
    <lineage>
        <taxon>Bacteria</taxon>
        <taxon>Bacillati</taxon>
        <taxon>Actinomycetota</taxon>
        <taxon>Actinomycetes</taxon>
        <taxon>Micromonosporales</taxon>
        <taxon>Micromonosporaceae</taxon>
        <taxon>Virgisporangium</taxon>
    </lineage>
</organism>
<dbReference type="GO" id="GO:0009231">
    <property type="term" value="P:riboflavin biosynthetic process"/>
    <property type="evidence" value="ECO:0007669"/>
    <property type="project" value="InterPro"/>
</dbReference>
<dbReference type="EMBL" id="BOPF01000024">
    <property type="protein sequence ID" value="GIJ49020.1"/>
    <property type="molecule type" value="Genomic_DNA"/>
</dbReference>
<sequence length="186" mass="20628">MRKLIYWVHTSLDGFIDGPNGAFDWPVFAREMQAYAHEVHGGVDTFLYGRKVWDMMSAYWPTADENTDEEHALTFAPIWRSTPKVVFSNTLEKADWDTTVVGGDIAAAVRAMKAEPGRDLLLNGGSQVAVELGAHGLIDDYQVFVHPVMLSGGTPLFPGGFDRLNLNLQGSQVLDGQVVLTRYTKR</sequence>
<dbReference type="PANTHER" id="PTHR38011">
    <property type="entry name" value="DIHYDROFOLATE REDUCTASE FAMILY PROTEIN (AFU_ORTHOLOGUE AFUA_8G06820)"/>
    <property type="match status" value="1"/>
</dbReference>
<gene>
    <name evidence="2" type="ORF">Val02_59060</name>
</gene>
<dbReference type="Gene3D" id="3.40.430.10">
    <property type="entry name" value="Dihydrofolate Reductase, subunit A"/>
    <property type="match status" value="1"/>
</dbReference>
<comment type="caution">
    <text evidence="2">The sequence shown here is derived from an EMBL/GenBank/DDBJ whole genome shotgun (WGS) entry which is preliminary data.</text>
</comment>
<dbReference type="Pfam" id="PF01872">
    <property type="entry name" value="RibD_C"/>
    <property type="match status" value="1"/>
</dbReference>
<dbReference type="InterPro" id="IPR024072">
    <property type="entry name" value="DHFR-like_dom_sf"/>
</dbReference>
<dbReference type="GO" id="GO:0008703">
    <property type="term" value="F:5-amino-6-(5-phosphoribosylamino)uracil reductase activity"/>
    <property type="evidence" value="ECO:0007669"/>
    <property type="project" value="InterPro"/>
</dbReference>
<dbReference type="InterPro" id="IPR050765">
    <property type="entry name" value="Riboflavin_Biosynth_HTPR"/>
</dbReference>
<evidence type="ECO:0000259" key="1">
    <source>
        <dbReference type="Pfam" id="PF01872"/>
    </source>
</evidence>
<keyword evidence="3" id="KW-1185">Reference proteome</keyword>
<proteinExistence type="predicted"/>
<evidence type="ECO:0000313" key="3">
    <source>
        <dbReference type="Proteomes" id="UP000619260"/>
    </source>
</evidence>
<feature type="domain" description="Bacterial bifunctional deaminase-reductase C-terminal" evidence="1">
    <location>
        <begin position="3"/>
        <end position="180"/>
    </location>
</feature>
<name>A0A8J3YS97_9ACTN</name>
<dbReference type="AlphaFoldDB" id="A0A8J3YS97"/>
<protein>
    <submittedName>
        <fullName evidence="2">Riboflavin biosynthesis protein RibD</fullName>
    </submittedName>
</protein>
<accession>A0A8J3YS97</accession>
<dbReference type="InterPro" id="IPR002734">
    <property type="entry name" value="RibDG_C"/>
</dbReference>
<dbReference type="RefSeq" id="WP_203902497.1">
    <property type="nucleotide sequence ID" value="NZ_BOPF01000024.1"/>
</dbReference>